<comment type="caution">
    <text evidence="3">The sequence shown here is derived from an EMBL/GenBank/DDBJ whole genome shotgun (WGS) entry which is preliminary data.</text>
</comment>
<sequence length="550" mass="59710">MEAAPLTLAHTHARNAVLETRKSNPVAASEEHDLAAGEFAAASQKCTDHEALRTLQLLESHHKKLAEILRFQHEHPEASTAALSPTSASAFDTPTARGSAAVQEAHGQPPRLPGHPRIPSRESSSIASNLATARGIPAQPRRGSPVSPALSVQQAGAKMSDNKTRTGESKLREVPRSNRTRARQPWTPPLPSPSEVTSQEVAPPQMTTNARASVADEPFQRFYSTFEGLVSKITAPLAFAGLPLGTDDGAKSGPAAAKSAAETKVDRNHATSDRTSAEPDVNKIFSKAALRSLRDSQGAGPANPAESFCIVSTTGGTMSYAEILKRAEKEARRGSFDEDDDFVDARETPSQSPEIRQSASNIRARAWRGTGDKQMSLRLEELETENKMLKQASDTLSKRLHMWEVNAQSSSMALHQSIRVIQHQRPGSPEQNFRGLSVNNTSPVTTMNPPPSHPPEVDLRIKELEEQVRLSKEKLNLAGAENEKLKKTLGRYQDRWHQLKEGAKTRRAEGRFSDGQSGASSKTPELPTTPQPDTDSSDKSTHRAGKVPEN</sequence>
<dbReference type="AlphaFoldDB" id="A0A9W9NP21"/>
<dbReference type="RefSeq" id="XP_058327699.1">
    <property type="nucleotide sequence ID" value="XM_058477354.1"/>
</dbReference>
<evidence type="ECO:0000256" key="1">
    <source>
        <dbReference type="SAM" id="Coils"/>
    </source>
</evidence>
<feature type="compositionally biased region" description="Basic and acidic residues" evidence="2">
    <location>
        <begin position="536"/>
        <end position="550"/>
    </location>
</feature>
<feature type="compositionally biased region" description="Polar residues" evidence="2">
    <location>
        <begin position="121"/>
        <end position="131"/>
    </location>
</feature>
<feature type="coiled-coil region" evidence="1">
    <location>
        <begin position="372"/>
        <end position="399"/>
    </location>
</feature>
<feature type="compositionally biased region" description="Polar residues" evidence="2">
    <location>
        <begin position="348"/>
        <end position="361"/>
    </location>
</feature>
<feature type="compositionally biased region" description="Low complexity" evidence="2">
    <location>
        <begin position="78"/>
        <end position="90"/>
    </location>
</feature>
<dbReference type="EMBL" id="JAPQKS010000006">
    <property type="protein sequence ID" value="KAJ5223516.1"/>
    <property type="molecule type" value="Genomic_DNA"/>
</dbReference>
<evidence type="ECO:0000313" key="4">
    <source>
        <dbReference type="Proteomes" id="UP001150941"/>
    </source>
</evidence>
<dbReference type="PANTHER" id="PTHR40130">
    <property type="entry name" value="EXPRESSED PROTEIN"/>
    <property type="match status" value="1"/>
</dbReference>
<name>A0A9W9NP21_9EURO</name>
<evidence type="ECO:0000256" key="2">
    <source>
        <dbReference type="SAM" id="MobiDB-lite"/>
    </source>
</evidence>
<feature type="compositionally biased region" description="Polar residues" evidence="2">
    <location>
        <begin position="437"/>
        <end position="447"/>
    </location>
</feature>
<feature type="region of interest" description="Disordered" evidence="2">
    <location>
        <begin position="488"/>
        <end position="550"/>
    </location>
</feature>
<feature type="compositionally biased region" description="Polar residues" evidence="2">
    <location>
        <begin position="514"/>
        <end position="534"/>
    </location>
</feature>
<accession>A0A9W9NP21</accession>
<evidence type="ECO:0000313" key="3">
    <source>
        <dbReference type="EMBL" id="KAJ5223516.1"/>
    </source>
</evidence>
<feature type="region of interest" description="Disordered" evidence="2">
    <location>
        <begin position="330"/>
        <end position="361"/>
    </location>
</feature>
<reference evidence="3" key="2">
    <citation type="journal article" date="2023" name="IMA Fungus">
        <title>Comparative genomic study of the Penicillium genus elucidates a diverse pangenome and 15 lateral gene transfer events.</title>
        <authorList>
            <person name="Petersen C."/>
            <person name="Sorensen T."/>
            <person name="Nielsen M.R."/>
            <person name="Sondergaard T.E."/>
            <person name="Sorensen J.L."/>
            <person name="Fitzpatrick D.A."/>
            <person name="Frisvad J.C."/>
            <person name="Nielsen K.L."/>
        </authorList>
    </citation>
    <scope>NUCLEOTIDE SEQUENCE</scope>
    <source>
        <strain evidence="3">IBT 19713</strain>
    </source>
</reference>
<feature type="compositionally biased region" description="Low complexity" evidence="2">
    <location>
        <begin position="251"/>
        <end position="260"/>
    </location>
</feature>
<feature type="compositionally biased region" description="Basic and acidic residues" evidence="2">
    <location>
        <begin position="261"/>
        <end position="277"/>
    </location>
</feature>
<keyword evidence="1" id="KW-0175">Coiled coil</keyword>
<protein>
    <submittedName>
        <fullName evidence="3">Uncharacterized protein</fullName>
    </submittedName>
</protein>
<feature type="compositionally biased region" description="Basic and acidic residues" evidence="2">
    <location>
        <begin position="488"/>
        <end position="512"/>
    </location>
</feature>
<proteinExistence type="predicted"/>
<dbReference type="Proteomes" id="UP001150941">
    <property type="component" value="Unassembled WGS sequence"/>
</dbReference>
<reference evidence="3" key="1">
    <citation type="submission" date="2022-11" db="EMBL/GenBank/DDBJ databases">
        <authorList>
            <person name="Petersen C."/>
        </authorList>
    </citation>
    <scope>NUCLEOTIDE SEQUENCE</scope>
    <source>
        <strain evidence="3">IBT 19713</strain>
    </source>
</reference>
<dbReference type="GeneID" id="83204657"/>
<feature type="compositionally biased region" description="Basic and acidic residues" evidence="2">
    <location>
        <begin position="160"/>
        <end position="176"/>
    </location>
</feature>
<feature type="region of interest" description="Disordered" evidence="2">
    <location>
        <begin position="76"/>
        <end position="213"/>
    </location>
</feature>
<feature type="region of interest" description="Disordered" evidence="2">
    <location>
        <begin position="246"/>
        <end position="277"/>
    </location>
</feature>
<dbReference type="Gene3D" id="1.20.58.80">
    <property type="entry name" value="Phosphotransferase system, lactose/cellobiose-type IIA subunit"/>
    <property type="match status" value="1"/>
</dbReference>
<dbReference type="OrthoDB" id="3197614at2759"/>
<keyword evidence="4" id="KW-1185">Reference proteome</keyword>
<feature type="compositionally biased region" description="Polar residues" evidence="2">
    <location>
        <begin position="194"/>
        <end position="211"/>
    </location>
</feature>
<feature type="region of interest" description="Disordered" evidence="2">
    <location>
        <begin position="425"/>
        <end position="455"/>
    </location>
</feature>
<gene>
    <name evidence="3" type="ORF">N7468_008058</name>
</gene>
<dbReference type="PANTHER" id="PTHR40130:SF1">
    <property type="entry name" value="SPINDLE POLE BODY-ASSOCIATED PROTEIN CUT12 DOMAIN-CONTAINING PROTEIN"/>
    <property type="match status" value="1"/>
</dbReference>
<organism evidence="3 4">
    <name type="scientific">Penicillium chermesinum</name>
    <dbReference type="NCBI Taxonomy" id="63820"/>
    <lineage>
        <taxon>Eukaryota</taxon>
        <taxon>Fungi</taxon>
        <taxon>Dikarya</taxon>
        <taxon>Ascomycota</taxon>
        <taxon>Pezizomycotina</taxon>
        <taxon>Eurotiomycetes</taxon>
        <taxon>Eurotiomycetidae</taxon>
        <taxon>Eurotiales</taxon>
        <taxon>Aspergillaceae</taxon>
        <taxon>Penicillium</taxon>
    </lineage>
</organism>